<dbReference type="InterPro" id="IPR055683">
    <property type="entry name" value="DUF7259"/>
</dbReference>
<evidence type="ECO:0000313" key="4">
    <source>
        <dbReference type="Proteomes" id="UP000216913"/>
    </source>
</evidence>
<reference evidence="3 4" key="1">
    <citation type="submission" date="2017-05" db="EMBL/GenBank/DDBJ databases">
        <title>Complete and WGS of Bordetella genogroups.</title>
        <authorList>
            <person name="Spilker T."/>
            <person name="LiPuma J."/>
        </authorList>
    </citation>
    <scope>NUCLEOTIDE SEQUENCE [LARGE SCALE GENOMIC DNA]</scope>
    <source>
        <strain evidence="3 4">AU10456</strain>
    </source>
</reference>
<evidence type="ECO:0000259" key="1">
    <source>
        <dbReference type="Pfam" id="PF22288"/>
    </source>
</evidence>
<dbReference type="OrthoDB" id="8634585at2"/>
<dbReference type="Pfam" id="PF23920">
    <property type="entry name" value="DUF7259"/>
    <property type="match status" value="1"/>
</dbReference>
<feature type="domain" description="DUF6963" evidence="1">
    <location>
        <begin position="2"/>
        <end position="212"/>
    </location>
</feature>
<proteinExistence type="predicted"/>
<sequence length="308" mass="32160">MTIGVAAAGPHAGAAVYDAVLTAELLGRGAIGGFAVLAVLLADGRLEYRTTQREGISSLDLPAAWRDAPYAAVISSGPDRPEPLTQFLAGEAGVGLVTGHRLPNLAGTDGVPLNQSVLRRMAQGEAPQAAVDAVLGTHAQWDAGLLALDTGGRIGLADTARVLRRNDLGRFERRTPAASLALLHNSIYARGDLAAQVGERAWCTLTGAPAALRFVTLTRATTLGTAPHDRVDIDAQGHITAIATANPRLARLDRRGTVIYLGTEVWSEGAMVGHATTELYVEVRDGRVLPASLAANNTLLMRSAHVAP</sequence>
<feature type="domain" description="DUF7259" evidence="2">
    <location>
        <begin position="220"/>
        <end position="294"/>
    </location>
</feature>
<name>A0A261TAS9_9BORD</name>
<dbReference type="AlphaFoldDB" id="A0A261TAS9"/>
<dbReference type="EMBL" id="NEVP01000011">
    <property type="protein sequence ID" value="OZI46738.1"/>
    <property type="molecule type" value="Genomic_DNA"/>
</dbReference>
<accession>A0A261TAS9</accession>
<evidence type="ECO:0000313" key="3">
    <source>
        <dbReference type="EMBL" id="OZI46738.1"/>
    </source>
</evidence>
<comment type="caution">
    <text evidence="3">The sequence shown here is derived from an EMBL/GenBank/DDBJ whole genome shotgun (WGS) entry which is preliminary data.</text>
</comment>
<keyword evidence="4" id="KW-1185">Reference proteome</keyword>
<dbReference type="Proteomes" id="UP000216913">
    <property type="component" value="Unassembled WGS sequence"/>
</dbReference>
<gene>
    <name evidence="3" type="ORF">CAL25_18810</name>
</gene>
<organism evidence="3 4">
    <name type="scientific">Bordetella genomosp. 5</name>
    <dbReference type="NCBI Taxonomy" id="1395608"/>
    <lineage>
        <taxon>Bacteria</taxon>
        <taxon>Pseudomonadati</taxon>
        <taxon>Pseudomonadota</taxon>
        <taxon>Betaproteobacteria</taxon>
        <taxon>Burkholderiales</taxon>
        <taxon>Alcaligenaceae</taxon>
        <taxon>Bordetella</taxon>
    </lineage>
</organism>
<protein>
    <submittedName>
        <fullName evidence="3">Uncharacterized protein</fullName>
    </submittedName>
</protein>
<dbReference type="InterPro" id="IPR054236">
    <property type="entry name" value="DUF6963"/>
</dbReference>
<dbReference type="RefSeq" id="WP_094802640.1">
    <property type="nucleotide sequence ID" value="NZ_NEVP01000011.1"/>
</dbReference>
<evidence type="ECO:0000259" key="2">
    <source>
        <dbReference type="Pfam" id="PF23920"/>
    </source>
</evidence>
<dbReference type="Pfam" id="PF22288">
    <property type="entry name" value="DUF6963"/>
    <property type="match status" value="1"/>
</dbReference>